<dbReference type="InterPro" id="IPR011050">
    <property type="entry name" value="Pectin_lyase_fold/virulence"/>
</dbReference>
<proteinExistence type="predicted"/>
<keyword evidence="3" id="KW-1185">Reference proteome</keyword>
<dbReference type="Proteomes" id="UP000023566">
    <property type="component" value="Chromosome"/>
</dbReference>
<dbReference type="InterPro" id="IPR039448">
    <property type="entry name" value="Beta_helix"/>
</dbReference>
<gene>
    <name evidence="2" type="ORF">H839_08364</name>
</gene>
<dbReference type="SMART" id="SM00710">
    <property type="entry name" value="PbH1"/>
    <property type="match status" value="9"/>
</dbReference>
<feature type="domain" description="Right handed beta helix" evidence="1">
    <location>
        <begin position="322"/>
        <end position="470"/>
    </location>
</feature>
<organism evidence="2 3">
    <name type="scientific">Parageobacillus genomosp. 1</name>
    <dbReference type="NCBI Taxonomy" id="1295642"/>
    <lineage>
        <taxon>Bacteria</taxon>
        <taxon>Bacillati</taxon>
        <taxon>Bacillota</taxon>
        <taxon>Bacilli</taxon>
        <taxon>Bacillales</taxon>
        <taxon>Anoxybacillaceae</taxon>
        <taxon>Parageobacillus</taxon>
    </lineage>
</organism>
<evidence type="ECO:0000259" key="1">
    <source>
        <dbReference type="Pfam" id="PF13229"/>
    </source>
</evidence>
<dbReference type="InterPro" id="IPR022441">
    <property type="entry name" value="Para_beta_helix_rpt-2"/>
</dbReference>
<evidence type="ECO:0000313" key="3">
    <source>
        <dbReference type="Proteomes" id="UP000023566"/>
    </source>
</evidence>
<comment type="caution">
    <text evidence="2">The sequence shown here is derived from an EMBL/GenBank/DDBJ whole genome shotgun (WGS) entry which is preliminary data.</text>
</comment>
<feature type="domain" description="Right handed beta helix" evidence="1">
    <location>
        <begin position="173"/>
        <end position="320"/>
    </location>
</feature>
<reference evidence="2 3" key="1">
    <citation type="journal article" date="2014" name="Appl. Microbiol. Biotechnol.">
        <title>Transformable facultative thermophile Geobacillus stearothermophilus NUB3621 as a host strain for metabolic engineering.</title>
        <authorList>
            <person name="Blanchard K."/>
            <person name="Robic S."/>
            <person name="Matsumura I."/>
        </authorList>
    </citation>
    <scope>NUCLEOTIDE SEQUENCE [LARGE SCALE GENOMIC DNA]</scope>
    <source>
        <strain evidence="2 3">NUB3621</strain>
    </source>
</reference>
<dbReference type="InterPro" id="IPR006626">
    <property type="entry name" value="PbH1"/>
</dbReference>
<sequence length="615" mass="67822">MARYPYRDLEIILDRDFRNNLNANFDDIEADLRDIQNDLNTKDSAAHARMTQIENDSIERDNDLDARIDNIVANAGSSNTEIVDARYDSRTNITHATLKDRLDSHSNEIGILFGISDVSSKYSTLQQAFDSASKIITIPAGEYQLDSPLKFKGDKRYIGYGVTLKALVNTAYINTNENDIIIEGFTFDGNNLLMESFLVDGSANVKFINCTFKNATKYGLHFRKANNSSAKNCEFLNSGRQDFMSSACAINGTNIVLENCRANGNPLGNGFVVYGDTDKPTARVSFVSCTANDNYNHGFLTNSLNGPNNIVSDIKFTDCRANNNGHNNYFSGFALHYATQVIVKNCTAFNNQEHGIVLMDGSLYTIIGCNIRKNKYSGVRLQADWSRTQDSQSGVKNSIITGNIISENGSYATTQPEMEHIHNGILIEGNCHYIDINNNQIINNDGRSVFIKTVSGYSDCTNIYINDNTIMGNTVSNDIVKTVTTTSIYGVNRVAGVLKSIRAEESNELHTNINLIDLATDGIIDGLKVTPNALYRAFSGETITINGLDSTSYPAGTKFFICFQSSSTSGGITINPGTGLTLPDNTPFVIDKANNRHEKIYEFVKVGNSNFRLKQ</sequence>
<accession>A0ABC9VGD2</accession>
<protein>
    <recommendedName>
        <fullName evidence="1">Right handed beta helix domain-containing protein</fullName>
    </recommendedName>
</protein>
<dbReference type="EMBL" id="AOTZ01000004">
    <property type="protein sequence ID" value="EZP77632.1"/>
    <property type="molecule type" value="Genomic_DNA"/>
</dbReference>
<dbReference type="Gene3D" id="2.160.20.10">
    <property type="entry name" value="Single-stranded right-handed beta-helix, Pectin lyase-like"/>
    <property type="match status" value="2"/>
</dbReference>
<dbReference type="AlphaFoldDB" id="A0ABC9VGD2"/>
<dbReference type="SUPFAM" id="SSF51126">
    <property type="entry name" value="Pectin lyase-like"/>
    <property type="match status" value="2"/>
</dbReference>
<evidence type="ECO:0000313" key="2">
    <source>
        <dbReference type="EMBL" id="EZP77632.1"/>
    </source>
</evidence>
<dbReference type="Pfam" id="PF13229">
    <property type="entry name" value="Beta_helix"/>
    <property type="match status" value="2"/>
</dbReference>
<dbReference type="InterPro" id="IPR012334">
    <property type="entry name" value="Pectin_lyas_fold"/>
</dbReference>
<name>A0ABC9VGD2_9BACL</name>
<dbReference type="NCBIfam" id="TIGR03804">
    <property type="entry name" value="para_beta_helix"/>
    <property type="match status" value="1"/>
</dbReference>